<evidence type="ECO:0000256" key="1">
    <source>
        <dbReference type="SAM" id="Phobius"/>
    </source>
</evidence>
<keyword evidence="1" id="KW-1133">Transmembrane helix</keyword>
<protein>
    <recommendedName>
        <fullName evidence="4">Hemolysin III</fullName>
    </recommendedName>
</protein>
<name>A0A972FMJ1_9FLAO</name>
<reference evidence="2" key="1">
    <citation type="submission" date="2020-02" db="EMBL/GenBank/DDBJ databases">
        <title>Flavobacterium sp. genome.</title>
        <authorList>
            <person name="Jung H.S."/>
            <person name="Baek J.H."/>
            <person name="Jeon C.O."/>
        </authorList>
    </citation>
    <scope>NUCLEOTIDE SEQUENCE</scope>
    <source>
        <strain evidence="2">SE-s28</strain>
    </source>
</reference>
<gene>
    <name evidence="2" type="ORF">G6047_07995</name>
</gene>
<feature type="transmembrane region" description="Helical" evidence="1">
    <location>
        <begin position="197"/>
        <end position="215"/>
    </location>
</feature>
<keyword evidence="1" id="KW-0472">Membrane</keyword>
<feature type="transmembrane region" description="Helical" evidence="1">
    <location>
        <begin position="82"/>
        <end position="103"/>
    </location>
</feature>
<dbReference type="Proteomes" id="UP000712080">
    <property type="component" value="Unassembled WGS sequence"/>
</dbReference>
<dbReference type="AlphaFoldDB" id="A0A972FMJ1"/>
<keyword evidence="3" id="KW-1185">Reference proteome</keyword>
<comment type="caution">
    <text evidence="2">The sequence shown here is derived from an EMBL/GenBank/DDBJ whole genome shotgun (WGS) entry which is preliminary data.</text>
</comment>
<evidence type="ECO:0008006" key="4">
    <source>
        <dbReference type="Google" id="ProtNLM"/>
    </source>
</evidence>
<keyword evidence="1" id="KW-0812">Transmembrane</keyword>
<dbReference type="EMBL" id="JAAMPU010000103">
    <property type="protein sequence ID" value="NMH27970.1"/>
    <property type="molecule type" value="Genomic_DNA"/>
</dbReference>
<accession>A0A972FMJ1</accession>
<dbReference type="RefSeq" id="WP_169527074.1">
    <property type="nucleotide sequence ID" value="NZ_JAAMPU010000103.1"/>
</dbReference>
<feature type="transmembrane region" description="Helical" evidence="1">
    <location>
        <begin position="108"/>
        <end position="125"/>
    </location>
</feature>
<feature type="transmembrane region" description="Helical" evidence="1">
    <location>
        <begin position="165"/>
        <end position="185"/>
    </location>
</feature>
<feature type="transmembrane region" description="Helical" evidence="1">
    <location>
        <begin position="56"/>
        <end position="76"/>
    </location>
</feature>
<evidence type="ECO:0000313" key="2">
    <source>
        <dbReference type="EMBL" id="NMH27970.1"/>
    </source>
</evidence>
<organism evidence="2 3">
    <name type="scientific">Flavobacterium silvaticum</name>
    <dbReference type="NCBI Taxonomy" id="1852020"/>
    <lineage>
        <taxon>Bacteria</taxon>
        <taxon>Pseudomonadati</taxon>
        <taxon>Bacteroidota</taxon>
        <taxon>Flavobacteriia</taxon>
        <taxon>Flavobacteriales</taxon>
        <taxon>Flavobacteriaceae</taxon>
        <taxon>Flavobacterium</taxon>
    </lineage>
</organism>
<feature type="transmembrane region" description="Helical" evidence="1">
    <location>
        <begin position="27"/>
        <end position="44"/>
    </location>
</feature>
<evidence type="ECO:0000313" key="3">
    <source>
        <dbReference type="Proteomes" id="UP000712080"/>
    </source>
</evidence>
<proteinExistence type="predicted"/>
<feature type="transmembrane region" description="Helical" evidence="1">
    <location>
        <begin position="137"/>
        <end position="158"/>
    </location>
</feature>
<sequence>MESTRLPADGGMLYTETNLDRLFPEPLNFISSLLFLGIACFWLWKLRDDYPKYPFLLYCALLLLVGAIGGGVYHGFRLWRPFIMMDWLPIMLLCISAAIHFLIRVSRWYIAIGIVSVYIAFTFWMRSHLDSVTNIQFWINLNYTLMALLVVVPVFWFLATHSFRFGQYVLLALLCFSVAIIFRIADGWNWLSSGTHFLWHTFGAFATALMLQFLYKVRSAEITS</sequence>